<proteinExistence type="predicted"/>
<dbReference type="AlphaFoldDB" id="A0A1G7EC91"/>
<dbReference type="InterPro" id="IPR027417">
    <property type="entry name" value="P-loop_NTPase"/>
</dbReference>
<name>A0A1G7EC91_9FLAO</name>
<gene>
    <name evidence="1" type="ORF">SAMN04487992_102224</name>
</gene>
<evidence type="ECO:0008006" key="3">
    <source>
        <dbReference type="Google" id="ProtNLM"/>
    </source>
</evidence>
<sequence>MGEVLLSRYELYIQSKHKIKTLATTNLSADELEKQYGNRVSSRMRELFNLIAFDKEAWDKRK</sequence>
<keyword evidence="2" id="KW-1185">Reference proteome</keyword>
<evidence type="ECO:0000313" key="1">
    <source>
        <dbReference type="EMBL" id="SDE61076.1"/>
    </source>
</evidence>
<organism evidence="1 2">
    <name type="scientific">Cellulophaga baltica</name>
    <dbReference type="NCBI Taxonomy" id="76594"/>
    <lineage>
        <taxon>Bacteria</taxon>
        <taxon>Pseudomonadati</taxon>
        <taxon>Bacteroidota</taxon>
        <taxon>Flavobacteriia</taxon>
        <taxon>Flavobacteriales</taxon>
        <taxon>Flavobacteriaceae</taxon>
        <taxon>Cellulophaga</taxon>
    </lineage>
</organism>
<evidence type="ECO:0000313" key="2">
    <source>
        <dbReference type="Proteomes" id="UP000182114"/>
    </source>
</evidence>
<dbReference type="Gene3D" id="3.40.50.300">
    <property type="entry name" value="P-loop containing nucleotide triphosphate hydrolases"/>
    <property type="match status" value="1"/>
</dbReference>
<dbReference type="EMBL" id="FNBD01000002">
    <property type="protein sequence ID" value="SDE61076.1"/>
    <property type="molecule type" value="Genomic_DNA"/>
</dbReference>
<protein>
    <recommendedName>
        <fullName evidence="3">IstB-like ATP binding protein</fullName>
    </recommendedName>
</protein>
<dbReference type="Proteomes" id="UP000182114">
    <property type="component" value="Unassembled WGS sequence"/>
</dbReference>
<accession>A0A1G7EC91</accession>
<reference evidence="2" key="1">
    <citation type="submission" date="2016-10" db="EMBL/GenBank/DDBJ databases">
        <authorList>
            <person name="Varghese N."/>
            <person name="Submissions S."/>
        </authorList>
    </citation>
    <scope>NUCLEOTIDE SEQUENCE [LARGE SCALE GENOMIC DNA]</scope>
    <source>
        <strain evidence="2">DSM 24729</strain>
    </source>
</reference>